<dbReference type="GO" id="GO:0008690">
    <property type="term" value="F:3-deoxy-manno-octulosonate cytidylyltransferase activity"/>
    <property type="evidence" value="ECO:0007669"/>
    <property type="project" value="UniProtKB-UniRule"/>
</dbReference>
<organism evidence="6 7">
    <name type="scientific">Bremerella volcania</name>
    <dbReference type="NCBI Taxonomy" id="2527984"/>
    <lineage>
        <taxon>Bacteria</taxon>
        <taxon>Pseudomonadati</taxon>
        <taxon>Planctomycetota</taxon>
        <taxon>Planctomycetia</taxon>
        <taxon>Pirellulales</taxon>
        <taxon>Pirellulaceae</taxon>
        <taxon>Bremerella</taxon>
    </lineage>
</organism>
<accession>A0A518CCY0</accession>
<evidence type="ECO:0000256" key="3">
    <source>
        <dbReference type="ARBA" id="ARBA00022695"/>
    </source>
</evidence>
<dbReference type="HAMAP" id="MF_00057">
    <property type="entry name" value="KdsB"/>
    <property type="match status" value="1"/>
</dbReference>
<evidence type="ECO:0000256" key="2">
    <source>
        <dbReference type="ARBA" id="ARBA00022679"/>
    </source>
</evidence>
<keyword evidence="3 5" id="KW-0548">Nucleotidyltransferase</keyword>
<dbReference type="NCBIfam" id="TIGR00466">
    <property type="entry name" value="kdsB"/>
    <property type="match status" value="1"/>
</dbReference>
<dbReference type="NCBIfam" id="NF009905">
    <property type="entry name" value="PRK13368.1"/>
    <property type="match status" value="1"/>
</dbReference>
<dbReference type="Proteomes" id="UP000318626">
    <property type="component" value="Chromosome"/>
</dbReference>
<comment type="similarity">
    <text evidence="5">Belongs to the KdsB family.</text>
</comment>
<dbReference type="PANTHER" id="PTHR42866:SF2">
    <property type="entry name" value="3-DEOXY-MANNO-OCTULOSONATE CYTIDYLYLTRANSFERASE, MITOCHONDRIAL"/>
    <property type="match status" value="1"/>
</dbReference>
<protein>
    <recommendedName>
        <fullName evidence="5">3-deoxy-manno-octulosonate cytidylyltransferase</fullName>
        <ecNumber evidence="5">2.7.7.38</ecNumber>
    </recommendedName>
    <alternativeName>
        <fullName evidence="5">CMP-2-keto-3-deoxyoctulosonic acid synthase</fullName>
        <shortName evidence="5">CKS</shortName>
        <shortName evidence="5">CMP-KDO synthase</shortName>
    </alternativeName>
</protein>
<dbReference type="KEGG" id="bvo:Pan97_41460"/>
<keyword evidence="5" id="KW-0963">Cytoplasm</keyword>
<dbReference type="GO" id="GO:0005829">
    <property type="term" value="C:cytosol"/>
    <property type="evidence" value="ECO:0007669"/>
    <property type="project" value="TreeGrafter"/>
</dbReference>
<keyword evidence="2 5" id="KW-0808">Transferase</keyword>
<evidence type="ECO:0000313" key="7">
    <source>
        <dbReference type="Proteomes" id="UP000318626"/>
    </source>
</evidence>
<evidence type="ECO:0000313" key="6">
    <source>
        <dbReference type="EMBL" id="QDU77085.1"/>
    </source>
</evidence>
<dbReference type="EC" id="2.7.7.38" evidence="5"/>
<dbReference type="UniPathway" id="UPA00358">
    <property type="reaction ID" value="UER00476"/>
</dbReference>
<dbReference type="InterPro" id="IPR004528">
    <property type="entry name" value="KdsB"/>
</dbReference>
<dbReference type="GO" id="GO:0033468">
    <property type="term" value="P:CMP-keto-3-deoxy-D-manno-octulosonic acid biosynthetic process"/>
    <property type="evidence" value="ECO:0007669"/>
    <property type="project" value="UniProtKB-UniRule"/>
</dbReference>
<proteinExistence type="inferred from homology"/>
<evidence type="ECO:0000256" key="4">
    <source>
        <dbReference type="ARBA" id="ARBA00022985"/>
    </source>
</evidence>
<gene>
    <name evidence="6" type="primary">kpsU</name>
    <name evidence="5" type="synonym">kdsB</name>
    <name evidence="6" type="ORF">Pan97_41460</name>
</gene>
<dbReference type="PANTHER" id="PTHR42866">
    <property type="entry name" value="3-DEOXY-MANNO-OCTULOSONATE CYTIDYLYLTRANSFERASE"/>
    <property type="match status" value="1"/>
</dbReference>
<comment type="function">
    <text evidence="5">Activates KDO (a required 8-carbon sugar) for incorporation into bacterial lipopolysaccharide in Gram-negative bacteria.</text>
</comment>
<keyword evidence="4 5" id="KW-0448">Lipopolysaccharide biosynthesis</keyword>
<sequence>MAMERAVSLALNSLVVIPARLQSTRLPEKLLLAETGKPLIQHTYEAACKAQGTCGVIVATDHPSIEEAVSRFGGEAVMTSESCASGTDRVAEIARSRPDVDIFINVQGDEPEISAEAIERVRFLLETNPDVSMATLATPIRSMEKLRDPACVKVVCGESGRALYFSRSPIPHVRDGYESVLHSEKPPFLQHLGIYAYRRDFLLKLATAPPSELEQLEKLEQLRVLEMGETILVGTIAEPSIGIDTPDDYAAFVKKMCNR</sequence>
<dbReference type="NCBIfam" id="NF003950">
    <property type="entry name" value="PRK05450.1-3"/>
    <property type="match status" value="1"/>
</dbReference>
<comment type="pathway">
    <text evidence="5">Nucleotide-sugar biosynthesis; CMP-3-deoxy-D-manno-octulosonate biosynthesis; CMP-3-deoxy-D-manno-octulosonate from 3-deoxy-D-manno-octulosonate and CTP: step 1/1.</text>
</comment>
<comment type="subcellular location">
    <subcellularLocation>
        <location evidence="5">Cytoplasm</location>
    </subcellularLocation>
    <subcellularLocation>
        <location evidence="1">Membrane</location>
    </subcellularLocation>
</comment>
<dbReference type="OrthoDB" id="9815559at2"/>
<dbReference type="EMBL" id="CP036289">
    <property type="protein sequence ID" value="QDU77085.1"/>
    <property type="molecule type" value="Genomic_DNA"/>
</dbReference>
<dbReference type="InterPro" id="IPR003329">
    <property type="entry name" value="Cytidylyl_trans"/>
</dbReference>
<dbReference type="NCBIfam" id="NF003952">
    <property type="entry name" value="PRK05450.1-5"/>
    <property type="match status" value="1"/>
</dbReference>
<dbReference type="FunFam" id="3.90.550.10:FF:000011">
    <property type="entry name" value="3-deoxy-manno-octulosonate cytidylyltransferase"/>
    <property type="match status" value="1"/>
</dbReference>
<dbReference type="Gene3D" id="3.90.550.10">
    <property type="entry name" value="Spore Coat Polysaccharide Biosynthesis Protein SpsA, Chain A"/>
    <property type="match status" value="1"/>
</dbReference>
<comment type="catalytic activity">
    <reaction evidence="5">
        <text>3-deoxy-alpha-D-manno-oct-2-ulosonate + CTP = CMP-3-deoxy-beta-D-manno-octulosonate + diphosphate</text>
        <dbReference type="Rhea" id="RHEA:23448"/>
        <dbReference type="ChEBI" id="CHEBI:33019"/>
        <dbReference type="ChEBI" id="CHEBI:37563"/>
        <dbReference type="ChEBI" id="CHEBI:85986"/>
        <dbReference type="ChEBI" id="CHEBI:85987"/>
        <dbReference type="EC" id="2.7.7.38"/>
    </reaction>
</comment>
<dbReference type="CDD" id="cd02517">
    <property type="entry name" value="CMP-KDO-Synthetase"/>
    <property type="match status" value="1"/>
</dbReference>
<evidence type="ECO:0000256" key="5">
    <source>
        <dbReference type="HAMAP-Rule" id="MF_00057"/>
    </source>
</evidence>
<dbReference type="AlphaFoldDB" id="A0A518CCY0"/>
<reference evidence="7" key="1">
    <citation type="submission" date="2019-02" db="EMBL/GenBank/DDBJ databases">
        <title>Deep-cultivation of Planctomycetes and their phenomic and genomic characterization uncovers novel biology.</title>
        <authorList>
            <person name="Wiegand S."/>
            <person name="Jogler M."/>
            <person name="Boedeker C."/>
            <person name="Pinto D."/>
            <person name="Vollmers J."/>
            <person name="Rivas-Marin E."/>
            <person name="Kohn T."/>
            <person name="Peeters S.H."/>
            <person name="Heuer A."/>
            <person name="Rast P."/>
            <person name="Oberbeckmann S."/>
            <person name="Bunk B."/>
            <person name="Jeske O."/>
            <person name="Meyerdierks A."/>
            <person name="Storesund J.E."/>
            <person name="Kallscheuer N."/>
            <person name="Luecker S."/>
            <person name="Lage O.M."/>
            <person name="Pohl T."/>
            <person name="Merkel B.J."/>
            <person name="Hornburger P."/>
            <person name="Mueller R.-W."/>
            <person name="Bruemmer F."/>
            <person name="Labrenz M."/>
            <person name="Spormann A.M."/>
            <person name="Op den Camp H."/>
            <person name="Overmann J."/>
            <person name="Amann R."/>
            <person name="Jetten M.S.M."/>
            <person name="Mascher T."/>
            <person name="Medema M.H."/>
            <person name="Devos D.P."/>
            <person name="Kaster A.-K."/>
            <person name="Ovreas L."/>
            <person name="Rohde M."/>
            <person name="Galperin M.Y."/>
            <person name="Jogler C."/>
        </authorList>
    </citation>
    <scope>NUCLEOTIDE SEQUENCE [LARGE SCALE GENOMIC DNA]</scope>
    <source>
        <strain evidence="7">Pan97</strain>
    </source>
</reference>
<name>A0A518CCY0_9BACT</name>
<evidence type="ECO:0000256" key="1">
    <source>
        <dbReference type="ARBA" id="ARBA00004370"/>
    </source>
</evidence>
<dbReference type="GO" id="GO:0009103">
    <property type="term" value="P:lipopolysaccharide biosynthetic process"/>
    <property type="evidence" value="ECO:0007669"/>
    <property type="project" value="UniProtKB-UniRule"/>
</dbReference>
<dbReference type="GO" id="GO:0016020">
    <property type="term" value="C:membrane"/>
    <property type="evidence" value="ECO:0007669"/>
    <property type="project" value="UniProtKB-SubCell"/>
</dbReference>
<dbReference type="SUPFAM" id="SSF53448">
    <property type="entry name" value="Nucleotide-diphospho-sugar transferases"/>
    <property type="match status" value="1"/>
</dbReference>
<dbReference type="InterPro" id="IPR029044">
    <property type="entry name" value="Nucleotide-diphossugar_trans"/>
</dbReference>
<keyword evidence="7" id="KW-1185">Reference proteome</keyword>
<dbReference type="Pfam" id="PF02348">
    <property type="entry name" value="CTP_transf_3"/>
    <property type="match status" value="1"/>
</dbReference>